<evidence type="ECO:0000313" key="3">
    <source>
        <dbReference type="Proteomes" id="UP001341840"/>
    </source>
</evidence>
<reference evidence="2 3" key="1">
    <citation type="journal article" date="2023" name="Plants (Basel)">
        <title>Bridging the Gap: Combining Genomics and Transcriptomics Approaches to Understand Stylosanthes scabra, an Orphan Legume from the Brazilian Caatinga.</title>
        <authorList>
            <person name="Ferreira-Neto J.R.C."/>
            <person name="da Silva M.D."/>
            <person name="Binneck E."/>
            <person name="de Melo N.F."/>
            <person name="da Silva R.H."/>
            <person name="de Melo A.L.T.M."/>
            <person name="Pandolfi V."/>
            <person name="Bustamante F.O."/>
            <person name="Brasileiro-Vidal A.C."/>
            <person name="Benko-Iseppon A.M."/>
        </authorList>
    </citation>
    <scope>NUCLEOTIDE SEQUENCE [LARGE SCALE GENOMIC DNA]</scope>
    <source>
        <tissue evidence="2">Leaves</tissue>
    </source>
</reference>
<accession>A0ABU6XJZ7</accession>
<gene>
    <name evidence="2" type="ORF">PIB30_055456</name>
</gene>
<evidence type="ECO:0000313" key="2">
    <source>
        <dbReference type="EMBL" id="MED6197308.1"/>
    </source>
</evidence>
<feature type="transmembrane region" description="Helical" evidence="1">
    <location>
        <begin position="53"/>
        <end position="71"/>
    </location>
</feature>
<keyword evidence="3" id="KW-1185">Reference proteome</keyword>
<organism evidence="2 3">
    <name type="scientific">Stylosanthes scabra</name>
    <dbReference type="NCBI Taxonomy" id="79078"/>
    <lineage>
        <taxon>Eukaryota</taxon>
        <taxon>Viridiplantae</taxon>
        <taxon>Streptophyta</taxon>
        <taxon>Embryophyta</taxon>
        <taxon>Tracheophyta</taxon>
        <taxon>Spermatophyta</taxon>
        <taxon>Magnoliopsida</taxon>
        <taxon>eudicotyledons</taxon>
        <taxon>Gunneridae</taxon>
        <taxon>Pentapetalae</taxon>
        <taxon>rosids</taxon>
        <taxon>fabids</taxon>
        <taxon>Fabales</taxon>
        <taxon>Fabaceae</taxon>
        <taxon>Papilionoideae</taxon>
        <taxon>50 kb inversion clade</taxon>
        <taxon>dalbergioids sensu lato</taxon>
        <taxon>Dalbergieae</taxon>
        <taxon>Pterocarpus clade</taxon>
        <taxon>Stylosanthes</taxon>
    </lineage>
</organism>
<proteinExistence type="predicted"/>
<dbReference type="EMBL" id="JASCZI010211881">
    <property type="protein sequence ID" value="MED6197308.1"/>
    <property type="molecule type" value="Genomic_DNA"/>
</dbReference>
<sequence length="101" mass="11090">MGKDMREVGGMGVDELLMQNGSAEVGGEMRAAATLTVMLVEVVDNVRSDRIRMWLVSICVRVVARFGWVWIGVVGTHMHRLHAYAWMGTGDVGGWERISAG</sequence>
<protein>
    <submittedName>
        <fullName evidence="2">Uncharacterized protein</fullName>
    </submittedName>
</protein>
<comment type="caution">
    <text evidence="2">The sequence shown here is derived from an EMBL/GenBank/DDBJ whole genome shotgun (WGS) entry which is preliminary data.</text>
</comment>
<name>A0ABU6XJZ7_9FABA</name>
<evidence type="ECO:0000256" key="1">
    <source>
        <dbReference type="SAM" id="Phobius"/>
    </source>
</evidence>
<dbReference type="Proteomes" id="UP001341840">
    <property type="component" value="Unassembled WGS sequence"/>
</dbReference>
<keyword evidence="1" id="KW-0812">Transmembrane</keyword>
<keyword evidence="1" id="KW-1133">Transmembrane helix</keyword>
<keyword evidence="1" id="KW-0472">Membrane</keyword>